<proteinExistence type="predicted"/>
<feature type="non-terminal residue" evidence="1">
    <location>
        <position position="130"/>
    </location>
</feature>
<dbReference type="EMBL" id="QLNT01000001">
    <property type="protein sequence ID" value="KAF3077214.1"/>
    <property type="molecule type" value="Genomic_DNA"/>
</dbReference>
<reference evidence="1 2" key="1">
    <citation type="submission" date="2018-06" db="EMBL/GenBank/DDBJ databases">
        <title>Genome analysis of cellulolytic fungus Trichoderma lentiforme CFAM-422.</title>
        <authorList>
            <person name="Steindorff A.S."/>
            <person name="Formighieri E.F."/>
            <person name="Midorikawa G.E.O."/>
            <person name="Tamietti M.S."/>
            <person name="Ramos E.Z."/>
            <person name="Silva A.S."/>
            <person name="Bon E.P.S."/>
            <person name="Mendes T.D."/>
            <person name="Damaso M.C.T."/>
            <person name="Favaro L.C.L."/>
        </authorList>
    </citation>
    <scope>NUCLEOTIDE SEQUENCE [LARGE SCALE GENOMIC DNA]</scope>
    <source>
        <strain evidence="1 2">CFAM-422</strain>
    </source>
</reference>
<protein>
    <submittedName>
        <fullName evidence="1">Uncharacterized protein</fullName>
    </submittedName>
</protein>
<dbReference type="Proteomes" id="UP000801864">
    <property type="component" value="Unassembled WGS sequence"/>
</dbReference>
<name>A0A9P4XRC0_9HYPO</name>
<dbReference type="AlphaFoldDB" id="A0A9P4XRC0"/>
<keyword evidence="2" id="KW-1185">Reference proteome</keyword>
<comment type="caution">
    <text evidence="1">The sequence shown here is derived from an EMBL/GenBank/DDBJ whole genome shotgun (WGS) entry which is preliminary data.</text>
</comment>
<accession>A0A9P4XRC0</accession>
<evidence type="ECO:0000313" key="1">
    <source>
        <dbReference type="EMBL" id="KAF3077214.1"/>
    </source>
</evidence>
<gene>
    <name evidence="1" type="ORF">CFAM422_000768</name>
</gene>
<sequence length="130" mass="13773">FEQKAWCSQPTGASTKNVFFSNGLPGRILVVVVPCTEHPALPCLLSRTDPVATLTPWLQRCLDLQAMINASATSAPLEQRSRCPAQHFQPASSKTWETGEAAICASPCVAGVATNESTPGCGSSNGHELY</sequence>
<evidence type="ECO:0000313" key="2">
    <source>
        <dbReference type="Proteomes" id="UP000801864"/>
    </source>
</evidence>
<organism evidence="1 2">
    <name type="scientific">Trichoderma lentiforme</name>
    <dbReference type="NCBI Taxonomy" id="1567552"/>
    <lineage>
        <taxon>Eukaryota</taxon>
        <taxon>Fungi</taxon>
        <taxon>Dikarya</taxon>
        <taxon>Ascomycota</taxon>
        <taxon>Pezizomycotina</taxon>
        <taxon>Sordariomycetes</taxon>
        <taxon>Hypocreomycetidae</taxon>
        <taxon>Hypocreales</taxon>
        <taxon>Hypocreaceae</taxon>
        <taxon>Trichoderma</taxon>
    </lineage>
</organism>